<dbReference type="Proteomes" id="UP000009168">
    <property type="component" value="Unassembled WGS sequence"/>
</dbReference>
<dbReference type="eggNOG" id="ENOG502T1W2">
    <property type="taxonomic scope" value="Eukaryota"/>
</dbReference>
<dbReference type="InterPro" id="IPR029033">
    <property type="entry name" value="His_PPase_superfam"/>
</dbReference>
<dbReference type="GO" id="GO:0016791">
    <property type="term" value="F:phosphatase activity"/>
    <property type="evidence" value="ECO:0007669"/>
    <property type="project" value="TreeGrafter"/>
</dbReference>
<proteinExistence type="predicted"/>
<accession>I7MKM6</accession>
<evidence type="ECO:0000313" key="2">
    <source>
        <dbReference type="Proteomes" id="UP000009168"/>
    </source>
</evidence>
<dbReference type="InterPro" id="IPR050275">
    <property type="entry name" value="PGM_Phosphatase"/>
</dbReference>
<keyword evidence="2" id="KW-1185">Reference proteome</keyword>
<evidence type="ECO:0000313" key="1">
    <source>
        <dbReference type="EMBL" id="EAR99569.3"/>
    </source>
</evidence>
<dbReference type="KEGG" id="tet:TTHERM_00138320"/>
<organism evidence="1 2">
    <name type="scientific">Tetrahymena thermophila (strain SB210)</name>
    <dbReference type="NCBI Taxonomy" id="312017"/>
    <lineage>
        <taxon>Eukaryota</taxon>
        <taxon>Sar</taxon>
        <taxon>Alveolata</taxon>
        <taxon>Ciliophora</taxon>
        <taxon>Intramacronucleata</taxon>
        <taxon>Oligohymenophorea</taxon>
        <taxon>Hymenostomatida</taxon>
        <taxon>Tetrahymenina</taxon>
        <taxon>Tetrahymenidae</taxon>
        <taxon>Tetrahymena</taxon>
    </lineage>
</organism>
<dbReference type="Gene3D" id="3.40.50.1240">
    <property type="entry name" value="Phosphoglycerate mutase-like"/>
    <property type="match status" value="1"/>
</dbReference>
<name>I7MKM6_TETTS</name>
<dbReference type="GeneID" id="7839938"/>
<dbReference type="RefSeq" id="XP_001019814.3">
    <property type="nucleotide sequence ID" value="XM_001019814.3"/>
</dbReference>
<sequence>MNQINEEELELAQIYKCSFNQPPQNEEKYGKKLLLIRHALSEFNFKYERIFIENPQLQRTDPTLIDLRVSLEYIDGPLHQIGEKQCISHQDQVAKIETELVLISPLQRTLQTAILLFQKHPNRQNIKFLVYPWLSESLNCANCISNQIYGAMREKYLKEASKHNIQLDFSILDDKKIFPTQLQWQIESMENNENYKELAKNVTSEQQYAEHLSEQMRKMYPDFYETWDLMLKRSENLKNKLKEILKEQQKTVTVVSHCNILKCLTKVRVDEKGWVHGIHINNCGMTYYNFD</sequence>
<protein>
    <submittedName>
        <fullName evidence="1">Histidine phosphatase family (Branch protein 1)</fullName>
    </submittedName>
</protein>
<gene>
    <name evidence="1" type="ORF">TTHERM_00138320</name>
</gene>
<dbReference type="PANTHER" id="PTHR48100">
    <property type="entry name" value="BROAD-SPECIFICITY PHOSPHATASE YOR283W-RELATED"/>
    <property type="match status" value="1"/>
</dbReference>
<dbReference type="PANTHER" id="PTHR48100:SF1">
    <property type="entry name" value="HISTIDINE PHOSPHATASE FAMILY PROTEIN-RELATED"/>
    <property type="match status" value="1"/>
</dbReference>
<dbReference type="InParanoid" id="I7MKM6"/>
<dbReference type="SUPFAM" id="SSF53254">
    <property type="entry name" value="Phosphoglycerate mutase-like"/>
    <property type="match status" value="1"/>
</dbReference>
<dbReference type="GO" id="GO:0005737">
    <property type="term" value="C:cytoplasm"/>
    <property type="evidence" value="ECO:0007669"/>
    <property type="project" value="TreeGrafter"/>
</dbReference>
<dbReference type="AlphaFoldDB" id="I7MKM6"/>
<dbReference type="OrthoDB" id="287286at2759"/>
<reference evidence="2" key="1">
    <citation type="journal article" date="2006" name="PLoS Biol.">
        <title>Macronuclear genome sequence of the ciliate Tetrahymena thermophila, a model eukaryote.</title>
        <authorList>
            <person name="Eisen J.A."/>
            <person name="Coyne R.S."/>
            <person name="Wu M."/>
            <person name="Wu D."/>
            <person name="Thiagarajan M."/>
            <person name="Wortman J.R."/>
            <person name="Badger J.H."/>
            <person name="Ren Q."/>
            <person name="Amedeo P."/>
            <person name="Jones K.M."/>
            <person name="Tallon L.J."/>
            <person name="Delcher A.L."/>
            <person name="Salzberg S.L."/>
            <person name="Silva J.C."/>
            <person name="Haas B.J."/>
            <person name="Majoros W.H."/>
            <person name="Farzad M."/>
            <person name="Carlton J.M."/>
            <person name="Smith R.K. Jr."/>
            <person name="Garg J."/>
            <person name="Pearlman R.E."/>
            <person name="Karrer K.M."/>
            <person name="Sun L."/>
            <person name="Manning G."/>
            <person name="Elde N.C."/>
            <person name="Turkewitz A.P."/>
            <person name="Asai D.J."/>
            <person name="Wilkes D.E."/>
            <person name="Wang Y."/>
            <person name="Cai H."/>
            <person name="Collins K."/>
            <person name="Stewart B.A."/>
            <person name="Lee S.R."/>
            <person name="Wilamowska K."/>
            <person name="Weinberg Z."/>
            <person name="Ruzzo W.L."/>
            <person name="Wloga D."/>
            <person name="Gaertig J."/>
            <person name="Frankel J."/>
            <person name="Tsao C.-C."/>
            <person name="Gorovsky M.A."/>
            <person name="Keeling P.J."/>
            <person name="Waller R.F."/>
            <person name="Patron N.J."/>
            <person name="Cherry J.M."/>
            <person name="Stover N.A."/>
            <person name="Krieger C.J."/>
            <person name="del Toro C."/>
            <person name="Ryder H.F."/>
            <person name="Williamson S.C."/>
            <person name="Barbeau R.A."/>
            <person name="Hamilton E.P."/>
            <person name="Orias E."/>
        </authorList>
    </citation>
    <scope>NUCLEOTIDE SEQUENCE [LARGE SCALE GENOMIC DNA]</scope>
    <source>
        <strain evidence="2">SB210</strain>
    </source>
</reference>
<dbReference type="EMBL" id="GG662639">
    <property type="protein sequence ID" value="EAR99569.3"/>
    <property type="molecule type" value="Genomic_DNA"/>
</dbReference>